<organism evidence="2 3">
    <name type="scientific">Liparis tanakae</name>
    <name type="common">Tanaka's snailfish</name>
    <dbReference type="NCBI Taxonomy" id="230148"/>
    <lineage>
        <taxon>Eukaryota</taxon>
        <taxon>Metazoa</taxon>
        <taxon>Chordata</taxon>
        <taxon>Craniata</taxon>
        <taxon>Vertebrata</taxon>
        <taxon>Euteleostomi</taxon>
        <taxon>Actinopterygii</taxon>
        <taxon>Neopterygii</taxon>
        <taxon>Teleostei</taxon>
        <taxon>Neoteleostei</taxon>
        <taxon>Acanthomorphata</taxon>
        <taxon>Eupercaria</taxon>
        <taxon>Perciformes</taxon>
        <taxon>Cottioidei</taxon>
        <taxon>Cottales</taxon>
        <taxon>Liparidae</taxon>
        <taxon>Liparis</taxon>
    </lineage>
</organism>
<feature type="compositionally biased region" description="Basic and acidic residues" evidence="1">
    <location>
        <begin position="37"/>
        <end position="46"/>
    </location>
</feature>
<accession>A0A4Z2FKN7</accession>
<dbReference type="Proteomes" id="UP000314294">
    <property type="component" value="Unassembled WGS sequence"/>
</dbReference>
<evidence type="ECO:0000256" key="1">
    <source>
        <dbReference type="SAM" id="MobiDB-lite"/>
    </source>
</evidence>
<comment type="caution">
    <text evidence="2">The sequence shown here is derived from an EMBL/GenBank/DDBJ whole genome shotgun (WGS) entry which is preliminary data.</text>
</comment>
<dbReference type="AlphaFoldDB" id="A0A4Z2FKN7"/>
<proteinExistence type="predicted"/>
<name>A0A4Z2FKN7_9TELE</name>
<feature type="region of interest" description="Disordered" evidence="1">
    <location>
        <begin position="53"/>
        <end position="72"/>
    </location>
</feature>
<keyword evidence="3" id="KW-1185">Reference proteome</keyword>
<feature type="region of interest" description="Disordered" evidence="1">
    <location>
        <begin position="1"/>
        <end position="46"/>
    </location>
</feature>
<protein>
    <submittedName>
        <fullName evidence="2">Uncharacterized protein</fullName>
    </submittedName>
</protein>
<evidence type="ECO:0000313" key="2">
    <source>
        <dbReference type="EMBL" id="TNN41719.1"/>
    </source>
</evidence>
<dbReference type="EMBL" id="SRLO01001085">
    <property type="protein sequence ID" value="TNN41719.1"/>
    <property type="molecule type" value="Genomic_DNA"/>
</dbReference>
<sequence length="92" mass="10360">MRNPGAAPRERGGWRAPHSRRGAESLGAAGTGRRSAGKKENQRRDVLRTRALAKQSGVREGRRASPMTRRLKRNTCLTWRRLVHSHEATRGH</sequence>
<reference evidence="2 3" key="1">
    <citation type="submission" date="2019-03" db="EMBL/GenBank/DDBJ databases">
        <title>First draft genome of Liparis tanakae, snailfish: a comprehensive survey of snailfish specific genes.</title>
        <authorList>
            <person name="Kim W."/>
            <person name="Song I."/>
            <person name="Jeong J.-H."/>
            <person name="Kim D."/>
            <person name="Kim S."/>
            <person name="Ryu S."/>
            <person name="Song J.Y."/>
            <person name="Lee S.K."/>
        </authorList>
    </citation>
    <scope>NUCLEOTIDE SEQUENCE [LARGE SCALE GENOMIC DNA]</scope>
    <source>
        <tissue evidence="2">Muscle</tissue>
    </source>
</reference>
<gene>
    <name evidence="2" type="ORF">EYF80_048108</name>
</gene>
<evidence type="ECO:0000313" key="3">
    <source>
        <dbReference type="Proteomes" id="UP000314294"/>
    </source>
</evidence>